<dbReference type="AlphaFoldDB" id="A0A6B2H2S2"/>
<keyword evidence="3" id="KW-1185">Reference proteome</keyword>
<proteinExistence type="predicted"/>
<dbReference type="Pfam" id="PF08359">
    <property type="entry name" value="TetR_C_4"/>
    <property type="match status" value="1"/>
</dbReference>
<dbReference type="SUPFAM" id="SSF46689">
    <property type="entry name" value="Homeodomain-like"/>
    <property type="match status" value="1"/>
</dbReference>
<name>A0A6B2H2S2_9BACT</name>
<reference evidence="2 3" key="1">
    <citation type="submission" date="2020-01" db="EMBL/GenBank/DDBJ databases">
        <authorList>
            <person name="Kim M.K."/>
        </authorList>
    </citation>
    <scope>NUCLEOTIDE SEQUENCE [LARGE SCALE GENOMIC DNA]</scope>
    <source>
        <strain evidence="2 3">BT213</strain>
    </source>
</reference>
<dbReference type="InterPro" id="IPR013570">
    <property type="entry name" value="Tscrpt_reg_YsiA_C"/>
</dbReference>
<comment type="caution">
    <text evidence="2">The sequence shown here is derived from an EMBL/GenBank/DDBJ whole genome shotgun (WGS) entry which is preliminary data.</text>
</comment>
<dbReference type="InterPro" id="IPR009057">
    <property type="entry name" value="Homeodomain-like_sf"/>
</dbReference>
<dbReference type="EMBL" id="JAAEAA010000003">
    <property type="protein sequence ID" value="NDK54916.1"/>
    <property type="molecule type" value="Genomic_DNA"/>
</dbReference>
<accession>A0A6B2H2S2</accession>
<dbReference type="Proteomes" id="UP000478546">
    <property type="component" value="Unassembled WGS sequence"/>
</dbReference>
<dbReference type="InterPro" id="IPR036271">
    <property type="entry name" value="Tet_transcr_reg_TetR-rel_C_sf"/>
</dbReference>
<evidence type="ECO:0000313" key="2">
    <source>
        <dbReference type="EMBL" id="NDK54916.1"/>
    </source>
</evidence>
<sequence length="202" mass="23526">MTFLETILGEILQLFKREGIEANSEADIIRKLDIRQSTYHELFASKQDMVLQVVRYDIEQQNQKQKDLLKTANNPVEEIMLLLADGIKSMKEISPVYIADLQLYPEAWRASLENVTNNNQQVNAEILNRGILQGYFRRDINLQLVTKIILEQFFMMINPVVFPPDKYDLAEVFRSIYLYYVRGICTDHGGKIAEEFFAKNNL</sequence>
<protein>
    <submittedName>
        <fullName evidence="2">TetR/AcrR family transcriptional regulator</fullName>
    </submittedName>
</protein>
<feature type="domain" description="Transcription regulator YsiA C-terminal" evidence="1">
    <location>
        <begin position="66"/>
        <end position="180"/>
    </location>
</feature>
<evidence type="ECO:0000313" key="3">
    <source>
        <dbReference type="Proteomes" id="UP000478546"/>
    </source>
</evidence>
<dbReference type="Gene3D" id="1.10.357.10">
    <property type="entry name" value="Tetracycline Repressor, domain 2"/>
    <property type="match status" value="1"/>
</dbReference>
<evidence type="ECO:0000259" key="1">
    <source>
        <dbReference type="Pfam" id="PF08359"/>
    </source>
</evidence>
<organism evidence="2 3">
    <name type="scientific">Pontibacter fetidus</name>
    <dbReference type="NCBI Taxonomy" id="2700082"/>
    <lineage>
        <taxon>Bacteria</taxon>
        <taxon>Pseudomonadati</taxon>
        <taxon>Bacteroidota</taxon>
        <taxon>Cytophagia</taxon>
        <taxon>Cytophagales</taxon>
        <taxon>Hymenobacteraceae</taxon>
        <taxon>Pontibacter</taxon>
    </lineage>
</organism>
<dbReference type="RefSeq" id="WP_162344966.1">
    <property type="nucleotide sequence ID" value="NZ_JAAEAA010000003.1"/>
</dbReference>
<dbReference type="SUPFAM" id="SSF48498">
    <property type="entry name" value="Tetracyclin repressor-like, C-terminal domain"/>
    <property type="match status" value="1"/>
</dbReference>
<gene>
    <name evidence="2" type="ORF">GWO68_03200</name>
</gene>